<feature type="domain" description="PDZ" evidence="2">
    <location>
        <begin position="8"/>
        <end position="97"/>
    </location>
</feature>
<feature type="region of interest" description="Disordered" evidence="1">
    <location>
        <begin position="317"/>
        <end position="336"/>
    </location>
</feature>
<evidence type="ECO:0000256" key="1">
    <source>
        <dbReference type="SAM" id="MobiDB-lite"/>
    </source>
</evidence>
<sequence>MQNEFTFEVELRRTPDTPLGIDLILAKTKLDGSLLVVEKVRPGGLIEEWNRNAVGPYRVQAGDLIASANGVQDDADAISNLLRSAQDVLRITVLRKQLLDSQFLPTSQVPQAPVERASPMLQSAVGSMTRMAANPRQVEGLGQHCGRIPTPAVTMPEPPSKTTPEGFTFEVTLHKPYGAYLGIDMLPAPEVACLMVKQVFQGGVVFAWNCQCEGTAFTIQPGDYIVRVNSVFRDIKAMMEEMRAKSELLVTLLRRRAPDLTGAATGQLGGKMGLGGGEVGLPSRGIHMQDALSMPPSRLPPYGGANDMDLANSGLWQDESQSRRQQPTPSGQPFTFQVDIEKPLGTKLGIDVMLVTGHGSCGLLVGQVANGSYVDQWNRRNQWPLQIQKGDLIVAANGINAWTSLPRMAQEFDVDVQRVCFTVQRSAAAMQSSAPMSSSSMASPQIASPHMASLTSSGLDVPVENSWWHGMSGMAPGNWVKPLGTSPVPQERSSKSGIQPVQLNVPSRSAYAQLPAPDMAEEFVMPPGLGSMGQNATNPVEMQPKETANKMPIKIPEMASAKPSREARPTPEANAAADAAEATATAIAAAVVEDLGLQEGRQEAKSKLPPAKLLLCTLQLNDEDLTHVLQEALGRRPWLATPVKQVMREHSATNRGAQ</sequence>
<dbReference type="OrthoDB" id="426289at2759"/>
<name>A0A812PKI8_SYMPI</name>
<gene>
    <name evidence="3" type="ORF">SPIL2461_LOCUS8499</name>
</gene>
<proteinExistence type="predicted"/>
<dbReference type="AlphaFoldDB" id="A0A812PKI8"/>
<dbReference type="Gene3D" id="2.30.42.10">
    <property type="match status" value="1"/>
</dbReference>
<organism evidence="3 4">
    <name type="scientific">Symbiodinium pilosum</name>
    <name type="common">Dinoflagellate</name>
    <dbReference type="NCBI Taxonomy" id="2952"/>
    <lineage>
        <taxon>Eukaryota</taxon>
        <taxon>Sar</taxon>
        <taxon>Alveolata</taxon>
        <taxon>Dinophyceae</taxon>
        <taxon>Suessiales</taxon>
        <taxon>Symbiodiniaceae</taxon>
        <taxon>Symbiodinium</taxon>
    </lineage>
</organism>
<accession>A0A812PKI8</accession>
<dbReference type="CDD" id="cd00136">
    <property type="entry name" value="PDZ_canonical"/>
    <property type="match status" value="1"/>
</dbReference>
<evidence type="ECO:0000313" key="3">
    <source>
        <dbReference type="EMBL" id="CAE7356798.1"/>
    </source>
</evidence>
<reference evidence="3" key="1">
    <citation type="submission" date="2021-02" db="EMBL/GenBank/DDBJ databases">
        <authorList>
            <person name="Dougan E. K."/>
            <person name="Rhodes N."/>
            <person name="Thang M."/>
            <person name="Chan C."/>
        </authorList>
    </citation>
    <scope>NUCLEOTIDE SEQUENCE</scope>
</reference>
<feature type="compositionally biased region" description="Polar residues" evidence="1">
    <location>
        <begin position="317"/>
        <end position="335"/>
    </location>
</feature>
<dbReference type="SUPFAM" id="SSF50156">
    <property type="entry name" value="PDZ domain-like"/>
    <property type="match status" value="1"/>
</dbReference>
<evidence type="ECO:0000259" key="2">
    <source>
        <dbReference type="PROSITE" id="PS50106"/>
    </source>
</evidence>
<keyword evidence="4" id="KW-1185">Reference proteome</keyword>
<evidence type="ECO:0000313" key="4">
    <source>
        <dbReference type="Proteomes" id="UP000649617"/>
    </source>
</evidence>
<dbReference type="InterPro" id="IPR001478">
    <property type="entry name" value="PDZ"/>
</dbReference>
<dbReference type="EMBL" id="CAJNIZ010014002">
    <property type="protein sequence ID" value="CAE7356798.1"/>
    <property type="molecule type" value="Genomic_DNA"/>
</dbReference>
<dbReference type="PROSITE" id="PS50106">
    <property type="entry name" value="PDZ"/>
    <property type="match status" value="1"/>
</dbReference>
<protein>
    <recommendedName>
        <fullName evidence="2">PDZ domain-containing protein</fullName>
    </recommendedName>
</protein>
<dbReference type="InterPro" id="IPR036034">
    <property type="entry name" value="PDZ_sf"/>
</dbReference>
<comment type="caution">
    <text evidence="3">The sequence shown here is derived from an EMBL/GenBank/DDBJ whole genome shotgun (WGS) entry which is preliminary data.</text>
</comment>
<dbReference type="Proteomes" id="UP000649617">
    <property type="component" value="Unassembled WGS sequence"/>
</dbReference>